<evidence type="ECO:0000256" key="15">
    <source>
        <dbReference type="PIRSR" id="PIRSR000724-1"/>
    </source>
</evidence>
<feature type="binding site" evidence="15">
    <location>
        <position position="147"/>
    </location>
    <ligand>
        <name>(2R)-3-phosphoglycerate</name>
        <dbReference type="ChEBI" id="CHEBI:58272"/>
    </ligand>
</feature>
<dbReference type="SUPFAM" id="SSF53748">
    <property type="entry name" value="Phosphoglycerate kinase"/>
    <property type="match status" value="1"/>
</dbReference>
<keyword evidence="19" id="KW-1185">Reference proteome</keyword>
<evidence type="ECO:0000256" key="7">
    <source>
        <dbReference type="ARBA" id="ARBA00016471"/>
    </source>
</evidence>
<dbReference type="InterPro" id="IPR015824">
    <property type="entry name" value="Phosphoglycerate_kinase_N"/>
</dbReference>
<dbReference type="InterPro" id="IPR036043">
    <property type="entry name" value="Phosphoglycerate_kinase_sf"/>
</dbReference>
<keyword evidence="13 14" id="KW-0324">Glycolysis</keyword>
<sequence>MSFTKLTDLDLAGQRVLIRSDLNVPVKNGKVTSDARITASLSTFEHCLKAGAKVMVMSHLGRPEEGIYSEEDSLAPVAADLGAKLGREVRLVKEYLETAPEVADGELVLLENVRFNSGEKKDDEALAKQYAALCDVYVMDAFGTAHRAQASTHGAGKFAPTACAGLLLAEELDALKKALAEPKRPMVAIVGGSKVSTKLTVLEALSTKVDQLVVGGGIANTFIKAAGHQVGKSLCEDDLVDTAKALMDKATAAGATIPIATDVVCGKQFDENEPAVQKPVEEVADDDMIFDIGPDSAQALAEIIKNAGTVVWNGPVGVFEFDQFGEGTKTISMAIAETEAFTLAGGGDTIAAIQKYAIYDKVSYISTAGGAFLEYLEGKTLPAVAMLEARAKD</sequence>
<evidence type="ECO:0000256" key="8">
    <source>
        <dbReference type="ARBA" id="ARBA00022490"/>
    </source>
</evidence>
<dbReference type="AlphaFoldDB" id="A0AAJ0UDV3"/>
<dbReference type="InterPro" id="IPR015911">
    <property type="entry name" value="Phosphoglycerate_kinase_CS"/>
</dbReference>
<feature type="binding site" evidence="14 16">
    <location>
        <position position="320"/>
    </location>
    <ligand>
        <name>ATP</name>
        <dbReference type="ChEBI" id="CHEBI:30616"/>
    </ligand>
</feature>
<feature type="binding site" evidence="15">
    <location>
        <position position="36"/>
    </location>
    <ligand>
        <name>(2R)-3-phosphoglycerate</name>
        <dbReference type="ChEBI" id="CHEBI:58272"/>
    </ligand>
</feature>
<evidence type="ECO:0000256" key="13">
    <source>
        <dbReference type="ARBA" id="ARBA00023152"/>
    </source>
</evidence>
<dbReference type="InterPro" id="IPR001576">
    <property type="entry name" value="Phosphoglycerate_kinase"/>
</dbReference>
<comment type="pathway">
    <text evidence="3 14">Carbohydrate degradation; glycolysis; pyruvate from D-glyceraldehyde 3-phosphate: step 2/5.</text>
</comment>
<dbReference type="RefSeq" id="WP_201243980.1">
    <property type="nucleotide sequence ID" value="NZ_NHSF01000019.1"/>
</dbReference>
<name>A0AAJ0UDV3_HALSE</name>
<evidence type="ECO:0000313" key="18">
    <source>
        <dbReference type="EMBL" id="MBK5929622.1"/>
    </source>
</evidence>
<evidence type="ECO:0000256" key="5">
    <source>
        <dbReference type="ARBA" id="ARBA00011245"/>
    </source>
</evidence>
<dbReference type="HAMAP" id="MF_00145">
    <property type="entry name" value="Phosphoglyc_kinase"/>
    <property type="match status" value="1"/>
</dbReference>
<gene>
    <name evidence="14" type="primary">pgk</name>
    <name evidence="18" type="ORF">CCR82_03490</name>
</gene>
<proteinExistence type="inferred from homology"/>
<evidence type="ECO:0000256" key="2">
    <source>
        <dbReference type="ARBA" id="ARBA00004496"/>
    </source>
</evidence>
<reference evidence="18" key="1">
    <citation type="submission" date="2017-05" db="EMBL/GenBank/DDBJ databases">
        <authorList>
            <person name="Imhoff J.F."/>
            <person name="Rahn T."/>
            <person name="Kuenzel S."/>
            <person name="Neulinger S.C."/>
        </authorList>
    </citation>
    <scope>NUCLEOTIDE SEQUENCE</scope>
    <source>
        <strain evidence="18">DSM 4395</strain>
    </source>
</reference>
<feature type="binding site" evidence="14 15">
    <location>
        <begin position="21"/>
        <end position="23"/>
    </location>
    <ligand>
        <name>substrate</name>
    </ligand>
</feature>
<feature type="binding site" evidence="14">
    <location>
        <position position="147"/>
    </location>
    <ligand>
        <name>substrate</name>
    </ligand>
</feature>
<evidence type="ECO:0000256" key="3">
    <source>
        <dbReference type="ARBA" id="ARBA00004838"/>
    </source>
</evidence>
<evidence type="ECO:0000256" key="14">
    <source>
        <dbReference type="HAMAP-Rule" id="MF_00145"/>
    </source>
</evidence>
<dbReference type="PRINTS" id="PR00477">
    <property type="entry name" value="PHGLYCKINASE"/>
</dbReference>
<evidence type="ECO:0000256" key="1">
    <source>
        <dbReference type="ARBA" id="ARBA00000642"/>
    </source>
</evidence>
<feature type="binding site" evidence="14 15">
    <location>
        <begin position="59"/>
        <end position="62"/>
    </location>
    <ligand>
        <name>substrate</name>
    </ligand>
</feature>
<dbReference type="PROSITE" id="PS00111">
    <property type="entry name" value="PGLYCERATE_KINASE"/>
    <property type="match status" value="1"/>
</dbReference>
<comment type="similarity">
    <text evidence="4 14 17">Belongs to the phosphoglycerate kinase family.</text>
</comment>
<keyword evidence="9 14" id="KW-0808">Transferase</keyword>
<comment type="caution">
    <text evidence="14">Lacks conserved residue(s) required for the propagation of feature annotation.</text>
</comment>
<feature type="binding site" evidence="14">
    <location>
        <position position="36"/>
    </location>
    <ligand>
        <name>substrate</name>
    </ligand>
</feature>
<evidence type="ECO:0000256" key="4">
    <source>
        <dbReference type="ARBA" id="ARBA00008982"/>
    </source>
</evidence>
<keyword evidence="11 14" id="KW-0418">Kinase</keyword>
<feature type="binding site" evidence="14">
    <location>
        <position position="114"/>
    </location>
    <ligand>
        <name>substrate</name>
    </ligand>
</feature>
<evidence type="ECO:0000256" key="10">
    <source>
        <dbReference type="ARBA" id="ARBA00022741"/>
    </source>
</evidence>
<dbReference type="GO" id="GO:0006094">
    <property type="term" value="P:gluconeogenesis"/>
    <property type="evidence" value="ECO:0007669"/>
    <property type="project" value="TreeGrafter"/>
</dbReference>
<dbReference type="GO" id="GO:0005524">
    <property type="term" value="F:ATP binding"/>
    <property type="evidence" value="ECO:0007669"/>
    <property type="project" value="UniProtKB-KW"/>
</dbReference>
<evidence type="ECO:0000256" key="9">
    <source>
        <dbReference type="ARBA" id="ARBA00022679"/>
    </source>
</evidence>
<dbReference type="PIRSF" id="PIRSF000724">
    <property type="entry name" value="Pgk"/>
    <property type="match status" value="1"/>
</dbReference>
<dbReference type="PANTHER" id="PTHR11406:SF23">
    <property type="entry name" value="PHOSPHOGLYCERATE KINASE 1, CHLOROPLASTIC-RELATED"/>
    <property type="match status" value="1"/>
</dbReference>
<dbReference type="Proteomes" id="UP001296967">
    <property type="component" value="Unassembled WGS sequence"/>
</dbReference>
<evidence type="ECO:0000256" key="16">
    <source>
        <dbReference type="PIRSR" id="PIRSR000724-2"/>
    </source>
</evidence>
<evidence type="ECO:0000313" key="19">
    <source>
        <dbReference type="Proteomes" id="UP001296967"/>
    </source>
</evidence>
<comment type="subcellular location">
    <subcellularLocation>
        <location evidence="2 14">Cytoplasm</location>
    </subcellularLocation>
</comment>
<accession>A0AAJ0UDV3</accession>
<dbReference type="FunFam" id="3.40.50.1260:FF:000002">
    <property type="entry name" value="Phosphoglycerate kinase"/>
    <property type="match status" value="1"/>
</dbReference>
<dbReference type="FunFam" id="3.40.50.1260:FF:000001">
    <property type="entry name" value="Phosphoglycerate kinase"/>
    <property type="match status" value="1"/>
</dbReference>
<dbReference type="GO" id="GO:0005829">
    <property type="term" value="C:cytosol"/>
    <property type="evidence" value="ECO:0007669"/>
    <property type="project" value="TreeGrafter"/>
</dbReference>
<dbReference type="EC" id="2.7.2.3" evidence="6 14"/>
<comment type="catalytic activity">
    <reaction evidence="1 14 17">
        <text>(2R)-3-phosphoglycerate + ATP = (2R)-3-phospho-glyceroyl phosphate + ADP</text>
        <dbReference type="Rhea" id="RHEA:14801"/>
        <dbReference type="ChEBI" id="CHEBI:30616"/>
        <dbReference type="ChEBI" id="CHEBI:57604"/>
        <dbReference type="ChEBI" id="CHEBI:58272"/>
        <dbReference type="ChEBI" id="CHEBI:456216"/>
        <dbReference type="EC" id="2.7.2.3"/>
    </reaction>
</comment>
<comment type="subunit">
    <text evidence="5 14">Monomer.</text>
</comment>
<comment type="caution">
    <text evidence="18">The sequence shown here is derived from an EMBL/GenBank/DDBJ whole genome shotgun (WGS) entry which is preliminary data.</text>
</comment>
<reference evidence="18" key="2">
    <citation type="journal article" date="2020" name="Microorganisms">
        <title>Osmotic Adaptation and Compatible Solute Biosynthesis of Phototrophic Bacteria as Revealed from Genome Analyses.</title>
        <authorList>
            <person name="Imhoff J.F."/>
            <person name="Rahn T."/>
            <person name="Kunzel S."/>
            <person name="Keller A."/>
            <person name="Neulinger S.C."/>
        </authorList>
    </citation>
    <scope>NUCLEOTIDE SEQUENCE</scope>
    <source>
        <strain evidence="18">DSM 4395</strain>
    </source>
</reference>
<keyword evidence="12 14" id="KW-0067">ATP-binding</keyword>
<feature type="binding site" evidence="14 16">
    <location>
        <begin position="346"/>
        <end position="349"/>
    </location>
    <ligand>
        <name>ATP</name>
        <dbReference type="ChEBI" id="CHEBI:30616"/>
    </ligand>
</feature>
<dbReference type="Pfam" id="PF00162">
    <property type="entry name" value="PGK"/>
    <property type="match status" value="1"/>
</dbReference>
<keyword evidence="10 14" id="KW-0547">Nucleotide-binding</keyword>
<feature type="binding site" evidence="15">
    <location>
        <position position="114"/>
    </location>
    <ligand>
        <name>(2R)-3-phosphoglycerate</name>
        <dbReference type="ChEBI" id="CHEBI:58272"/>
    </ligand>
</feature>
<evidence type="ECO:0000256" key="12">
    <source>
        <dbReference type="ARBA" id="ARBA00022840"/>
    </source>
</evidence>
<feature type="binding site" evidence="14 16">
    <location>
        <position position="198"/>
    </location>
    <ligand>
        <name>ATP</name>
        <dbReference type="ChEBI" id="CHEBI:30616"/>
    </ligand>
</feature>
<protein>
    <recommendedName>
        <fullName evidence="7 14">Phosphoglycerate kinase</fullName>
        <ecNumber evidence="6 14">2.7.2.3</ecNumber>
    </recommendedName>
</protein>
<dbReference type="PANTHER" id="PTHR11406">
    <property type="entry name" value="PHOSPHOGLYCERATE KINASE"/>
    <property type="match status" value="1"/>
</dbReference>
<dbReference type="GO" id="GO:0043531">
    <property type="term" value="F:ADP binding"/>
    <property type="evidence" value="ECO:0007669"/>
    <property type="project" value="TreeGrafter"/>
</dbReference>
<organism evidence="18 19">
    <name type="scientific">Halochromatium salexigens</name>
    <name type="common">Chromatium salexigens</name>
    <dbReference type="NCBI Taxonomy" id="49447"/>
    <lineage>
        <taxon>Bacteria</taxon>
        <taxon>Pseudomonadati</taxon>
        <taxon>Pseudomonadota</taxon>
        <taxon>Gammaproteobacteria</taxon>
        <taxon>Chromatiales</taxon>
        <taxon>Chromatiaceae</taxon>
        <taxon>Halochromatium</taxon>
    </lineage>
</organism>
<dbReference type="GO" id="GO:0004618">
    <property type="term" value="F:phosphoglycerate kinase activity"/>
    <property type="evidence" value="ECO:0007669"/>
    <property type="project" value="UniProtKB-UniRule"/>
</dbReference>
<dbReference type="Gene3D" id="3.40.50.1260">
    <property type="entry name" value="Phosphoglycerate kinase, N-terminal domain"/>
    <property type="match status" value="2"/>
</dbReference>
<evidence type="ECO:0000256" key="17">
    <source>
        <dbReference type="RuleBase" id="RU000532"/>
    </source>
</evidence>
<evidence type="ECO:0000256" key="6">
    <source>
        <dbReference type="ARBA" id="ARBA00013061"/>
    </source>
</evidence>
<dbReference type="GO" id="GO:0006096">
    <property type="term" value="P:glycolytic process"/>
    <property type="evidence" value="ECO:0007669"/>
    <property type="project" value="UniProtKB-UniRule"/>
</dbReference>
<dbReference type="EMBL" id="NHSF01000019">
    <property type="protein sequence ID" value="MBK5929622.1"/>
    <property type="molecule type" value="Genomic_DNA"/>
</dbReference>
<evidence type="ECO:0000256" key="11">
    <source>
        <dbReference type="ARBA" id="ARBA00022777"/>
    </source>
</evidence>
<keyword evidence="8 14" id="KW-0963">Cytoplasm</keyword>